<name>A0A0D7B344_9AGAR</name>
<feature type="region of interest" description="Disordered" evidence="1">
    <location>
        <begin position="32"/>
        <end position="70"/>
    </location>
</feature>
<evidence type="ECO:0000313" key="3">
    <source>
        <dbReference type="Proteomes" id="UP000054007"/>
    </source>
</evidence>
<feature type="compositionally biased region" description="Basic and acidic residues" evidence="1">
    <location>
        <begin position="59"/>
        <end position="68"/>
    </location>
</feature>
<feature type="compositionally biased region" description="Basic and acidic residues" evidence="1">
    <location>
        <begin position="32"/>
        <end position="49"/>
    </location>
</feature>
<dbReference type="AlphaFoldDB" id="A0A0D7B344"/>
<protein>
    <submittedName>
        <fullName evidence="2">Uncharacterized protein</fullName>
    </submittedName>
</protein>
<proteinExistence type="predicted"/>
<dbReference type="Proteomes" id="UP000054007">
    <property type="component" value="Unassembled WGS sequence"/>
</dbReference>
<evidence type="ECO:0000256" key="1">
    <source>
        <dbReference type="SAM" id="MobiDB-lite"/>
    </source>
</evidence>
<evidence type="ECO:0000313" key="2">
    <source>
        <dbReference type="EMBL" id="KIY63951.1"/>
    </source>
</evidence>
<accession>A0A0D7B344</accession>
<organism evidence="2 3">
    <name type="scientific">Cylindrobasidium torrendii FP15055 ss-10</name>
    <dbReference type="NCBI Taxonomy" id="1314674"/>
    <lineage>
        <taxon>Eukaryota</taxon>
        <taxon>Fungi</taxon>
        <taxon>Dikarya</taxon>
        <taxon>Basidiomycota</taxon>
        <taxon>Agaricomycotina</taxon>
        <taxon>Agaricomycetes</taxon>
        <taxon>Agaricomycetidae</taxon>
        <taxon>Agaricales</taxon>
        <taxon>Marasmiineae</taxon>
        <taxon>Physalacriaceae</taxon>
        <taxon>Cylindrobasidium</taxon>
    </lineage>
</organism>
<reference evidence="2 3" key="1">
    <citation type="journal article" date="2015" name="Fungal Genet. Biol.">
        <title>Evolution of novel wood decay mechanisms in Agaricales revealed by the genome sequences of Fistulina hepatica and Cylindrobasidium torrendii.</title>
        <authorList>
            <person name="Floudas D."/>
            <person name="Held B.W."/>
            <person name="Riley R."/>
            <person name="Nagy L.G."/>
            <person name="Koehler G."/>
            <person name="Ransdell A.S."/>
            <person name="Younus H."/>
            <person name="Chow J."/>
            <person name="Chiniquy J."/>
            <person name="Lipzen A."/>
            <person name="Tritt A."/>
            <person name="Sun H."/>
            <person name="Haridas S."/>
            <person name="LaButti K."/>
            <person name="Ohm R.A."/>
            <person name="Kues U."/>
            <person name="Blanchette R.A."/>
            <person name="Grigoriev I.V."/>
            <person name="Minto R.E."/>
            <person name="Hibbett D.S."/>
        </authorList>
    </citation>
    <scope>NUCLEOTIDE SEQUENCE [LARGE SCALE GENOMIC DNA]</scope>
    <source>
        <strain evidence="2 3">FP15055 ss-10</strain>
    </source>
</reference>
<dbReference type="EMBL" id="KN880662">
    <property type="protein sequence ID" value="KIY63951.1"/>
    <property type="molecule type" value="Genomic_DNA"/>
</dbReference>
<sequence>MQCIRWNGLRFPLLLGQAHEATHKLEDAQRKAEIAREEEEGRKTKRSEWEWGEGGFRNDGSREALRRREGWRRHRDACERLGALGWLGRCGAVDVRICMRRRRLASKLCVYYSFVRQYVCDAVCSSKMMQRCVK</sequence>
<keyword evidence="3" id="KW-1185">Reference proteome</keyword>
<gene>
    <name evidence="2" type="ORF">CYLTODRAFT_119211</name>
</gene>